<dbReference type="GO" id="GO:0016787">
    <property type="term" value="F:hydrolase activity"/>
    <property type="evidence" value="ECO:0007669"/>
    <property type="project" value="UniProtKB-KW"/>
</dbReference>
<dbReference type="Pfam" id="PF00271">
    <property type="entry name" value="Helicase_C"/>
    <property type="match status" value="1"/>
</dbReference>
<dbReference type="InterPro" id="IPR001650">
    <property type="entry name" value="Helicase_C-like"/>
</dbReference>
<dbReference type="InterPro" id="IPR014001">
    <property type="entry name" value="Helicase_ATP-bd"/>
</dbReference>
<keyword evidence="2" id="KW-0378">Hydrolase</keyword>
<accession>A0A5J4FYD2</accession>
<name>A0A5J4FYD2_9FLAO</name>
<dbReference type="GO" id="GO:0005829">
    <property type="term" value="C:cytosol"/>
    <property type="evidence" value="ECO:0007669"/>
    <property type="project" value="TreeGrafter"/>
</dbReference>
<dbReference type="EMBL" id="BKCF01000003">
    <property type="protein sequence ID" value="GEQ86378.1"/>
    <property type="molecule type" value="Genomic_DNA"/>
</dbReference>
<dbReference type="Gene3D" id="3.30.70.330">
    <property type="match status" value="1"/>
</dbReference>
<dbReference type="RefSeq" id="WP_151894306.1">
    <property type="nucleotide sequence ID" value="NZ_BKCF01000003.1"/>
</dbReference>
<evidence type="ECO:0000256" key="1">
    <source>
        <dbReference type="ARBA" id="ARBA00022741"/>
    </source>
</evidence>
<dbReference type="InterPro" id="IPR050079">
    <property type="entry name" value="DEAD_box_RNA_helicase"/>
</dbReference>
<dbReference type="SMART" id="SM00487">
    <property type="entry name" value="DEXDc"/>
    <property type="match status" value="1"/>
</dbReference>
<dbReference type="PROSITE" id="PS51194">
    <property type="entry name" value="HELICASE_CTER"/>
    <property type="match status" value="1"/>
</dbReference>
<sequence length="437" mass="49106">MSNNYKSTSEILQKLDISALNKMQEASIPQIKSNTNIVLLAPTGSGKTLTFLLPLIESLNEEIEEVQALILVPTRELAIQIETVARTMGSGFKVNAVYGGRSIQKDKVELSHVPAILIGTPGRIADHFRQERLNTALIKTIVLDEFDKSLQVGFEVEMKEIISLLPNVEKRILTSATQNLAIPKFVGMDTPKRLEFLKDASETKLTIKKVISETKDKLQALKELLNHLGNEQGIIFCNFKDTIQFVSDFLYENDIDHGIFHGGMEQRDREEALIMFRNGTVDVLLATDLAARGIDIPEMNFIIHYQLPHSLEEFTHRNGRTARVNAKGTAYVLHFKEEQLKDFIPNIPTAEISVKNKRSKPHWETLFITGGRKDKISKGDVAGLFFKEGGLKKDQLGVIELKQKCTYVAVPASIADSVAEKLNNSRLKKRKVRIYVL</sequence>
<dbReference type="GO" id="GO:0005524">
    <property type="term" value="F:ATP binding"/>
    <property type="evidence" value="ECO:0007669"/>
    <property type="project" value="UniProtKB-KW"/>
</dbReference>
<dbReference type="GO" id="GO:0003676">
    <property type="term" value="F:nucleic acid binding"/>
    <property type="evidence" value="ECO:0007669"/>
    <property type="project" value="InterPro"/>
</dbReference>
<dbReference type="InterPro" id="IPR005580">
    <property type="entry name" value="DbpA/CsdA_RNA-bd_dom"/>
</dbReference>
<comment type="caution">
    <text evidence="8">The sequence shown here is derived from an EMBL/GenBank/DDBJ whole genome shotgun (WGS) entry which is preliminary data.</text>
</comment>
<comment type="similarity">
    <text evidence="5">Belongs to the DEAD box helicase family.</text>
</comment>
<keyword evidence="3 8" id="KW-0347">Helicase</keyword>
<dbReference type="InterPro" id="IPR012677">
    <property type="entry name" value="Nucleotide-bd_a/b_plait_sf"/>
</dbReference>
<protein>
    <submittedName>
        <fullName evidence="8">Helicase</fullName>
    </submittedName>
</protein>
<organism evidence="8 9">
    <name type="scientific">Patiriisocius marinistellae</name>
    <dbReference type="NCBI Taxonomy" id="2494560"/>
    <lineage>
        <taxon>Bacteria</taxon>
        <taxon>Pseudomonadati</taxon>
        <taxon>Bacteroidota</taxon>
        <taxon>Flavobacteriia</taxon>
        <taxon>Flavobacteriales</taxon>
        <taxon>Flavobacteriaceae</taxon>
        <taxon>Patiriisocius</taxon>
    </lineage>
</organism>
<dbReference type="InterPro" id="IPR011545">
    <property type="entry name" value="DEAD/DEAH_box_helicase_dom"/>
</dbReference>
<keyword evidence="9" id="KW-1185">Reference proteome</keyword>
<feature type="domain" description="Helicase ATP-binding" evidence="6">
    <location>
        <begin position="28"/>
        <end position="196"/>
    </location>
</feature>
<dbReference type="Proteomes" id="UP000326994">
    <property type="component" value="Unassembled WGS sequence"/>
</dbReference>
<evidence type="ECO:0000259" key="6">
    <source>
        <dbReference type="PROSITE" id="PS51192"/>
    </source>
</evidence>
<dbReference type="PANTHER" id="PTHR47959">
    <property type="entry name" value="ATP-DEPENDENT RNA HELICASE RHLE-RELATED"/>
    <property type="match status" value="1"/>
</dbReference>
<feature type="domain" description="Helicase C-terminal" evidence="7">
    <location>
        <begin position="220"/>
        <end position="368"/>
    </location>
</feature>
<dbReference type="SMART" id="SM00490">
    <property type="entry name" value="HELICc"/>
    <property type="match status" value="1"/>
</dbReference>
<dbReference type="PANTHER" id="PTHR47959:SF1">
    <property type="entry name" value="ATP-DEPENDENT RNA HELICASE DBPA"/>
    <property type="match status" value="1"/>
</dbReference>
<evidence type="ECO:0000256" key="2">
    <source>
        <dbReference type="ARBA" id="ARBA00022801"/>
    </source>
</evidence>
<proteinExistence type="inferred from homology"/>
<dbReference type="GO" id="GO:0003724">
    <property type="term" value="F:RNA helicase activity"/>
    <property type="evidence" value="ECO:0007669"/>
    <property type="project" value="TreeGrafter"/>
</dbReference>
<dbReference type="SUPFAM" id="SSF52540">
    <property type="entry name" value="P-loop containing nucleoside triphosphate hydrolases"/>
    <property type="match status" value="1"/>
</dbReference>
<keyword evidence="1" id="KW-0547">Nucleotide-binding</keyword>
<dbReference type="Pfam" id="PF00270">
    <property type="entry name" value="DEAD"/>
    <property type="match status" value="1"/>
</dbReference>
<keyword evidence="4" id="KW-0067">ATP-binding</keyword>
<evidence type="ECO:0000256" key="4">
    <source>
        <dbReference type="ARBA" id="ARBA00022840"/>
    </source>
</evidence>
<dbReference type="CDD" id="cd00268">
    <property type="entry name" value="DEADc"/>
    <property type="match status" value="1"/>
</dbReference>
<evidence type="ECO:0000259" key="7">
    <source>
        <dbReference type="PROSITE" id="PS51194"/>
    </source>
</evidence>
<dbReference type="OrthoDB" id="9785240at2"/>
<evidence type="ECO:0000313" key="9">
    <source>
        <dbReference type="Proteomes" id="UP000326994"/>
    </source>
</evidence>
<gene>
    <name evidence="8" type="primary">dbpA</name>
    <name evidence="8" type="ORF">ULMS_18860</name>
</gene>
<evidence type="ECO:0000313" key="8">
    <source>
        <dbReference type="EMBL" id="GEQ86378.1"/>
    </source>
</evidence>
<dbReference type="AlphaFoldDB" id="A0A5J4FYD2"/>
<dbReference type="InterPro" id="IPR027417">
    <property type="entry name" value="P-loop_NTPase"/>
</dbReference>
<reference evidence="8 9" key="1">
    <citation type="submission" date="2019-08" db="EMBL/GenBank/DDBJ databases">
        <title>Ulvibacter marinistellae sp. nov., isolated from a starfish, Patiria pectinifera.</title>
        <authorList>
            <person name="Kawano K."/>
            <person name="Ushijima N."/>
            <person name="Kihara M."/>
            <person name="Itoh H."/>
        </authorList>
    </citation>
    <scope>NUCLEOTIDE SEQUENCE [LARGE SCALE GENOMIC DNA]</scope>
    <source>
        <strain evidence="8 9">KK4</strain>
    </source>
</reference>
<dbReference type="CDD" id="cd12252">
    <property type="entry name" value="RRM_DbpA"/>
    <property type="match status" value="1"/>
</dbReference>
<dbReference type="PROSITE" id="PS51192">
    <property type="entry name" value="HELICASE_ATP_BIND_1"/>
    <property type="match status" value="1"/>
</dbReference>
<evidence type="ECO:0000256" key="5">
    <source>
        <dbReference type="ARBA" id="ARBA00038437"/>
    </source>
</evidence>
<dbReference type="CDD" id="cd18787">
    <property type="entry name" value="SF2_C_DEAD"/>
    <property type="match status" value="1"/>
</dbReference>
<dbReference type="Pfam" id="PF03880">
    <property type="entry name" value="DbpA"/>
    <property type="match status" value="1"/>
</dbReference>
<dbReference type="InterPro" id="IPR044742">
    <property type="entry name" value="DEAD/DEAH_RhlB"/>
</dbReference>
<dbReference type="Gene3D" id="3.40.50.300">
    <property type="entry name" value="P-loop containing nucleotide triphosphate hydrolases"/>
    <property type="match status" value="2"/>
</dbReference>
<evidence type="ECO:0000256" key="3">
    <source>
        <dbReference type="ARBA" id="ARBA00022806"/>
    </source>
</evidence>